<dbReference type="EMBL" id="RFLV01000005">
    <property type="protein sequence ID" value="TIH06790.1"/>
    <property type="molecule type" value="Genomic_DNA"/>
</dbReference>
<dbReference type="Pfam" id="PF00497">
    <property type="entry name" value="SBP_bac_3"/>
    <property type="match status" value="1"/>
</dbReference>
<evidence type="ECO:0000313" key="6">
    <source>
        <dbReference type="Proteomes" id="UP000307541"/>
    </source>
</evidence>
<feature type="domain" description="Solute-binding protein family 3/N-terminal" evidence="4">
    <location>
        <begin position="26"/>
        <end position="263"/>
    </location>
</feature>
<feature type="signal peptide" evidence="3">
    <location>
        <begin position="1"/>
        <end position="19"/>
    </location>
</feature>
<comment type="similarity">
    <text evidence="1">Belongs to the bacterial solute-binding protein 3 family.</text>
</comment>
<evidence type="ECO:0000256" key="3">
    <source>
        <dbReference type="SAM" id="SignalP"/>
    </source>
</evidence>
<proteinExistence type="inferred from homology"/>
<protein>
    <recommendedName>
        <fullName evidence="4">Solute-binding protein family 3/N-terminal domain-containing protein</fullName>
    </recommendedName>
</protein>
<evidence type="ECO:0000259" key="4">
    <source>
        <dbReference type="Pfam" id="PF00497"/>
    </source>
</evidence>
<reference evidence="5 6" key="1">
    <citation type="submission" date="2018-10" db="EMBL/GenBank/DDBJ databases">
        <title>Pseudomonas leptonychotis sp. nov., isolated from Weddell seals in Antarctica.</title>
        <authorList>
            <person name="Novakova D."/>
            <person name="Svec P."/>
            <person name="Kralova S."/>
            <person name="Kristofova L."/>
            <person name="Zeman M."/>
            <person name="Pantucek R."/>
            <person name="Maslanova I."/>
            <person name="Sedlacek I."/>
        </authorList>
    </citation>
    <scope>NUCLEOTIDE SEQUENCE [LARGE SCALE GENOMIC DNA]</scope>
    <source>
        <strain evidence="5 6">CCM 8849</strain>
    </source>
</reference>
<dbReference type="Proteomes" id="UP000307541">
    <property type="component" value="Unassembled WGS sequence"/>
</dbReference>
<keyword evidence="2 3" id="KW-0732">Signal</keyword>
<name>A0A4T1ZRH3_9PSED</name>
<dbReference type="RefSeq" id="WP_136665900.1">
    <property type="nucleotide sequence ID" value="NZ_RFLV01000005.1"/>
</dbReference>
<dbReference type="AlphaFoldDB" id="A0A4T1ZRH3"/>
<evidence type="ECO:0000256" key="2">
    <source>
        <dbReference type="ARBA" id="ARBA00022729"/>
    </source>
</evidence>
<comment type="caution">
    <text evidence="5">The sequence shown here is derived from an EMBL/GenBank/DDBJ whole genome shotgun (WGS) entry which is preliminary data.</text>
</comment>
<dbReference type="Gene3D" id="3.40.190.10">
    <property type="entry name" value="Periplasmic binding protein-like II"/>
    <property type="match status" value="2"/>
</dbReference>
<dbReference type="PANTHER" id="PTHR35936">
    <property type="entry name" value="MEMBRANE-BOUND LYTIC MUREIN TRANSGLYCOSYLASE F"/>
    <property type="match status" value="1"/>
</dbReference>
<dbReference type="OrthoDB" id="7340028at2"/>
<sequence length="286" mass="32283">MRILVTWLLYLVMHGIAQAQTPVSVTVLCDASYPPYSYAENGEAKGLYSDILRTAFARMPDYRVSIRPVPWPRGLAALEKGTAFALFPPYHRPLERPWMDYSRPILEESVVAFVRTELAQQRAIEDFPRAYVGLRIGLNRGFNIIAAPSYKTMLAAGEVTQSYATDNRTNLLQLRRKRIDVYINDRLSILWELQQMHSEGLFASSGLDWLVEGPKLSSEHGHLGYTRINEQAYPYKQDFMQQLDQALLALEHDGSIIRLAQRYSSIDLLPATDQGSGEGATSGNDL</sequence>
<dbReference type="InterPro" id="IPR001638">
    <property type="entry name" value="Solute-binding_3/MltF_N"/>
</dbReference>
<keyword evidence="6" id="KW-1185">Reference proteome</keyword>
<evidence type="ECO:0000313" key="5">
    <source>
        <dbReference type="EMBL" id="TIH06790.1"/>
    </source>
</evidence>
<dbReference type="PANTHER" id="PTHR35936:SF25">
    <property type="entry name" value="ABC TRANSPORTER SUBSTRATE-BINDING PROTEIN"/>
    <property type="match status" value="1"/>
</dbReference>
<organism evidence="5 6">
    <name type="scientific">Pseudomonas leptonychotis</name>
    <dbReference type="NCBI Taxonomy" id="2448482"/>
    <lineage>
        <taxon>Bacteria</taxon>
        <taxon>Pseudomonadati</taxon>
        <taxon>Pseudomonadota</taxon>
        <taxon>Gammaproteobacteria</taxon>
        <taxon>Pseudomonadales</taxon>
        <taxon>Pseudomonadaceae</taxon>
        <taxon>Pseudomonas</taxon>
    </lineage>
</organism>
<accession>A0A4T1ZRH3</accession>
<feature type="chain" id="PRO_5020676509" description="Solute-binding protein family 3/N-terminal domain-containing protein" evidence="3">
    <location>
        <begin position="20"/>
        <end position="286"/>
    </location>
</feature>
<dbReference type="SUPFAM" id="SSF53850">
    <property type="entry name" value="Periplasmic binding protein-like II"/>
    <property type="match status" value="1"/>
</dbReference>
<evidence type="ECO:0000256" key="1">
    <source>
        <dbReference type="ARBA" id="ARBA00010333"/>
    </source>
</evidence>
<gene>
    <name evidence="5" type="ORF">D8779_18310</name>
</gene>